<keyword evidence="2" id="KW-0812">Transmembrane</keyword>
<dbReference type="PANTHER" id="PTHR23028:SF53">
    <property type="entry name" value="ACYL_TRANSF_3 DOMAIN-CONTAINING PROTEIN"/>
    <property type="match status" value="1"/>
</dbReference>
<feature type="transmembrane region" description="Helical" evidence="2">
    <location>
        <begin position="139"/>
        <end position="155"/>
    </location>
</feature>
<feature type="transmembrane region" description="Helical" evidence="2">
    <location>
        <begin position="219"/>
        <end position="237"/>
    </location>
</feature>
<feature type="transmembrane region" description="Helical" evidence="2">
    <location>
        <begin position="283"/>
        <end position="302"/>
    </location>
</feature>
<sequence length="397" mass="43478">MQRSAEPPSPAAAVPLDQSRARRASTTAADIPGAGTRRLDSLTGLRWWAAFGVFAYHYRNVGDFPGLGLAGVGYTGVMFFFVLSGFVLTWSARPGVTIPQFWSRRVARIWPAHLVALLVAIPVFYAVLGPSAGSWQKEFTWLPIVLSVVLLQGFFRDTAISMGGNPAAWTLSCEALFYFLHPFVNRAFSAMRGPALAVVAVIVVVLGVLSAWPGNTLPAAFVFLWQFFIGMLVALVMRRGLRISVPWAVPIAIGAVVILGFWFLIHGPLAGTATQPVQFMVRFALPIIYGLMIAMFASIDLAGRASPMRWRPMVIGGDISYAFYLVHATVLYAFREVGGRNDSPMLALILLLASIGAACILHYGVERPLERVLRRWGDRRFGRPDLRASEPDRTGAR</sequence>
<evidence type="ECO:0000313" key="4">
    <source>
        <dbReference type="EMBL" id="EWS80775.1"/>
    </source>
</evidence>
<feature type="domain" description="Acyltransferase 3" evidence="3">
    <location>
        <begin position="40"/>
        <end position="362"/>
    </location>
</feature>
<dbReference type="AlphaFoldDB" id="Z9JQU6"/>
<dbReference type="PATRIC" id="fig|396014.3.peg.2329"/>
<feature type="transmembrane region" description="Helical" evidence="2">
    <location>
        <begin position="109"/>
        <end position="127"/>
    </location>
</feature>
<feature type="transmembrane region" description="Helical" evidence="2">
    <location>
        <begin position="67"/>
        <end position="89"/>
    </location>
</feature>
<dbReference type="Pfam" id="PF01757">
    <property type="entry name" value="Acyl_transf_3"/>
    <property type="match status" value="1"/>
</dbReference>
<dbReference type="InterPro" id="IPR002656">
    <property type="entry name" value="Acyl_transf_3_dom"/>
</dbReference>
<feature type="compositionally biased region" description="Low complexity" evidence="1">
    <location>
        <begin position="1"/>
        <end position="15"/>
    </location>
</feature>
<keyword evidence="4" id="KW-0012">Acyltransferase</keyword>
<dbReference type="GO" id="GO:0016020">
    <property type="term" value="C:membrane"/>
    <property type="evidence" value="ECO:0007669"/>
    <property type="project" value="TreeGrafter"/>
</dbReference>
<name>Z9JQU6_9MICO</name>
<evidence type="ECO:0000256" key="1">
    <source>
        <dbReference type="SAM" id="MobiDB-lite"/>
    </source>
</evidence>
<dbReference type="GO" id="GO:0016747">
    <property type="term" value="F:acyltransferase activity, transferring groups other than amino-acyl groups"/>
    <property type="evidence" value="ECO:0007669"/>
    <property type="project" value="InterPro"/>
</dbReference>
<protein>
    <submittedName>
        <fullName evidence="4">Acyltransferase</fullName>
    </submittedName>
</protein>
<feature type="transmembrane region" description="Helical" evidence="2">
    <location>
        <begin position="244"/>
        <end position="263"/>
    </location>
</feature>
<feature type="transmembrane region" description="Helical" evidence="2">
    <location>
        <begin position="196"/>
        <end position="213"/>
    </location>
</feature>
<reference evidence="4 5" key="1">
    <citation type="submission" date="2014-02" db="EMBL/GenBank/DDBJ databases">
        <title>Genome sequence of Brachybacterium phenoliresistens strain W13A50.</title>
        <authorList>
            <person name="Wang X."/>
        </authorList>
    </citation>
    <scope>NUCLEOTIDE SEQUENCE [LARGE SCALE GENOMIC DNA]</scope>
    <source>
        <strain evidence="4 5">W13A50</strain>
    </source>
</reference>
<evidence type="ECO:0000259" key="3">
    <source>
        <dbReference type="Pfam" id="PF01757"/>
    </source>
</evidence>
<evidence type="ECO:0000313" key="5">
    <source>
        <dbReference type="Proteomes" id="UP000023067"/>
    </source>
</evidence>
<keyword evidence="4" id="KW-0808">Transferase</keyword>
<evidence type="ECO:0000256" key="2">
    <source>
        <dbReference type="SAM" id="Phobius"/>
    </source>
</evidence>
<keyword evidence="2" id="KW-0472">Membrane</keyword>
<proteinExistence type="predicted"/>
<comment type="caution">
    <text evidence="4">The sequence shown here is derived from an EMBL/GenBank/DDBJ whole genome shotgun (WGS) entry which is preliminary data.</text>
</comment>
<dbReference type="PANTHER" id="PTHR23028">
    <property type="entry name" value="ACETYLTRANSFERASE"/>
    <property type="match status" value="1"/>
</dbReference>
<dbReference type="GO" id="GO:0009103">
    <property type="term" value="P:lipopolysaccharide biosynthetic process"/>
    <property type="evidence" value="ECO:0007669"/>
    <property type="project" value="TreeGrafter"/>
</dbReference>
<dbReference type="EMBL" id="JDYK01000012">
    <property type="protein sequence ID" value="EWS80775.1"/>
    <property type="molecule type" value="Genomic_DNA"/>
</dbReference>
<dbReference type="HOGENOM" id="CLU_005679_2_5_11"/>
<gene>
    <name evidence="4" type="ORF">BF93_01455</name>
</gene>
<dbReference type="InterPro" id="IPR050879">
    <property type="entry name" value="Acyltransferase_3"/>
</dbReference>
<feature type="transmembrane region" description="Helical" evidence="2">
    <location>
        <begin position="314"/>
        <end position="334"/>
    </location>
</feature>
<dbReference type="Proteomes" id="UP000023067">
    <property type="component" value="Unassembled WGS sequence"/>
</dbReference>
<feature type="transmembrane region" description="Helical" evidence="2">
    <location>
        <begin position="346"/>
        <end position="365"/>
    </location>
</feature>
<dbReference type="RefSeq" id="WP_051486885.1">
    <property type="nucleotide sequence ID" value="NZ_KK069996.1"/>
</dbReference>
<keyword evidence="2" id="KW-1133">Transmembrane helix</keyword>
<dbReference type="eggNOG" id="COG1835">
    <property type="taxonomic scope" value="Bacteria"/>
</dbReference>
<accession>Z9JQU6</accession>
<keyword evidence="5" id="KW-1185">Reference proteome</keyword>
<organism evidence="4 5">
    <name type="scientific">Brachybacterium phenoliresistens</name>
    <dbReference type="NCBI Taxonomy" id="396014"/>
    <lineage>
        <taxon>Bacteria</taxon>
        <taxon>Bacillati</taxon>
        <taxon>Actinomycetota</taxon>
        <taxon>Actinomycetes</taxon>
        <taxon>Micrococcales</taxon>
        <taxon>Dermabacteraceae</taxon>
        <taxon>Brachybacterium</taxon>
    </lineage>
</organism>
<feature type="region of interest" description="Disordered" evidence="1">
    <location>
        <begin position="1"/>
        <end position="27"/>
    </location>
</feature>